<evidence type="ECO:0000259" key="1">
    <source>
        <dbReference type="Pfam" id="PF16473"/>
    </source>
</evidence>
<evidence type="ECO:0000313" key="2">
    <source>
        <dbReference type="EMBL" id="TFV30500.1"/>
    </source>
</evidence>
<dbReference type="OrthoDB" id="9803925at2"/>
<accession>A0A4Y9KVT5</accession>
<comment type="caution">
    <text evidence="2">The sequence shown here is derived from an EMBL/GenBank/DDBJ whole genome shotgun (WGS) entry which is preliminary data.</text>
</comment>
<dbReference type="InterPro" id="IPR033390">
    <property type="entry name" value="Rv2179c-like"/>
</dbReference>
<dbReference type="GO" id="GO:0003676">
    <property type="term" value="F:nucleic acid binding"/>
    <property type="evidence" value="ECO:0007669"/>
    <property type="project" value="InterPro"/>
</dbReference>
<sequence>MLIGTPKLGAWHDERLEGAASDLYFSADVETDGPIPGPYSILSFAIVYAGSFDGRNFTRPQSYDEVFYRELKPISDSFEKEALEVNGLDRARLCVEGMPPQQAMTEAFGWITKNANGARPVLVAYPLSFDWTWLYWYFIQFCKAGSPFDYSRCFDIKTAFAVKAGVPISRAGRSKLDPSLSSKRQHTHHAIDDAIEQAEIFANIFEWKGAYERAR</sequence>
<dbReference type="InterPro" id="IPR012337">
    <property type="entry name" value="RNaseH-like_sf"/>
</dbReference>
<reference evidence="2 3" key="1">
    <citation type="submission" date="2019-03" db="EMBL/GenBank/DDBJ databases">
        <title>Bradyrhizobium strains diversity isolated from Chamaecrista fasciculata.</title>
        <authorList>
            <person name="Urquiaga M.C.O."/>
            <person name="Hungria M."/>
            <person name="Delamuta J.R.M."/>
        </authorList>
    </citation>
    <scope>NUCLEOTIDE SEQUENCE [LARGE SCALE GENOMIC DNA]</scope>
    <source>
        <strain evidence="2 3">CNPSo 3424</strain>
    </source>
</reference>
<dbReference type="RefSeq" id="WP_135171637.1">
    <property type="nucleotide sequence ID" value="NZ_SPQU01000031.1"/>
</dbReference>
<protein>
    <submittedName>
        <fullName evidence="2">Exonuclease</fullName>
    </submittedName>
</protein>
<keyword evidence="3" id="KW-1185">Reference proteome</keyword>
<gene>
    <name evidence="2" type="ORF">E4K66_34645</name>
</gene>
<dbReference type="GO" id="GO:0004527">
    <property type="term" value="F:exonuclease activity"/>
    <property type="evidence" value="ECO:0007669"/>
    <property type="project" value="UniProtKB-KW"/>
</dbReference>
<dbReference type="InterPro" id="IPR036397">
    <property type="entry name" value="RNaseH_sf"/>
</dbReference>
<dbReference type="Proteomes" id="UP000298225">
    <property type="component" value="Unassembled WGS sequence"/>
</dbReference>
<dbReference type="Gene3D" id="3.30.420.10">
    <property type="entry name" value="Ribonuclease H-like superfamily/Ribonuclease H"/>
    <property type="match status" value="1"/>
</dbReference>
<keyword evidence="2" id="KW-0378">Hydrolase</keyword>
<proteinExistence type="predicted"/>
<dbReference type="Pfam" id="PF16473">
    <property type="entry name" value="Rv2179c-like"/>
    <property type="match status" value="1"/>
</dbReference>
<keyword evidence="2" id="KW-0269">Exonuclease</keyword>
<dbReference type="AlphaFoldDB" id="A0A4Y9KVT5"/>
<dbReference type="SUPFAM" id="SSF53098">
    <property type="entry name" value="Ribonuclease H-like"/>
    <property type="match status" value="1"/>
</dbReference>
<keyword evidence="2" id="KW-0540">Nuclease</keyword>
<organism evidence="2 3">
    <name type="scientific">Bradyrhizobium frederickii</name>
    <dbReference type="NCBI Taxonomy" id="2560054"/>
    <lineage>
        <taxon>Bacteria</taxon>
        <taxon>Pseudomonadati</taxon>
        <taxon>Pseudomonadota</taxon>
        <taxon>Alphaproteobacteria</taxon>
        <taxon>Hyphomicrobiales</taxon>
        <taxon>Nitrobacteraceae</taxon>
        <taxon>Bradyrhizobium</taxon>
    </lineage>
</organism>
<evidence type="ECO:0000313" key="3">
    <source>
        <dbReference type="Proteomes" id="UP000298225"/>
    </source>
</evidence>
<feature type="domain" description="3'-5' exoribonuclease Rv2179c-like" evidence="1">
    <location>
        <begin position="99"/>
        <end position="204"/>
    </location>
</feature>
<name>A0A4Y9KVT5_9BRAD</name>
<dbReference type="EMBL" id="SPQU01000031">
    <property type="protein sequence ID" value="TFV30500.1"/>
    <property type="molecule type" value="Genomic_DNA"/>
</dbReference>